<dbReference type="GO" id="GO:0080044">
    <property type="term" value="F:quercetin 7-O-glucosyltransferase activity"/>
    <property type="evidence" value="ECO:0007669"/>
    <property type="project" value="TreeGrafter"/>
</dbReference>
<dbReference type="InterPro" id="IPR035595">
    <property type="entry name" value="UDP_glycos_trans_CS"/>
</dbReference>
<dbReference type="Proteomes" id="UP001177003">
    <property type="component" value="Chromosome 8"/>
</dbReference>
<dbReference type="GO" id="GO:0080043">
    <property type="term" value="F:quercetin 3-O-glucosyltransferase activity"/>
    <property type="evidence" value="ECO:0007669"/>
    <property type="project" value="TreeGrafter"/>
</dbReference>
<sequence>MENNHQVTDAKSPLQPHVLIFSLPFQGPVNCALKLAELLCLSGIHVTFLNTEHIHRPLLLHTHVVSRFNRYPNFRFETIPDGVEHEKPVSADRFMEVMEGIDTVTRPLFREMMISGSLSSRSVRPVTVMILDAFLSFGLDVAIETSIPVVFFETVSPCFLWTSCLNLPTLIESGEVPFQGGNLDELIKSVPGSEHIIRRRDLASFCRSDDLSEPIIDLLLNEARTIPQAQGFILNTFEELDSLILPHMRKLCPNIYPIGPLHSLHKARLKEKMTLMSPKTTFSNSIWKEDRTCVSWLDKQAPKTVLYVSIGSLATITVNQLLEIWHGVVNSGKPFLWVRRPGSIIGGYEESQIPSELLEYTKEIGCIVDWSPQEHVLGHHAVGAFLTHSGWNSTIESIAEGVPLICWPYFSDQQVNSRFVGEVWKLGIDIKDTCDRLIIEKAVKDVMETGGNIFRPCVDGWKILAKESVTEMGSSSMNFDRLINDIRVMSSATKLSAKGHVAAIGITGKTYLSEFAFSRSGERQPFDHFCNPMVEKLMELTKPIVATAKGLKLSPLKKRYYRPSKTSPLRPPTLLLLSISFSRLFSSPVTTTTVGCCCPRHQLPSLPLQHRRLPPPVERGKSFWEPQLENIQLMSKDLESTVELIGWNNRGGDDDTSY</sequence>
<accession>A0AA35ZNU3</accession>
<dbReference type="PROSITE" id="PS00375">
    <property type="entry name" value="UDPGT"/>
    <property type="match status" value="1"/>
</dbReference>
<protein>
    <recommendedName>
        <fullName evidence="5">UDP-glycosyltransferases domain-containing protein</fullName>
    </recommendedName>
</protein>
<dbReference type="PANTHER" id="PTHR11926">
    <property type="entry name" value="GLUCOSYL/GLUCURONOSYL TRANSFERASES"/>
    <property type="match status" value="1"/>
</dbReference>
<keyword evidence="4" id="KW-1185">Reference proteome</keyword>
<evidence type="ECO:0000313" key="4">
    <source>
        <dbReference type="Proteomes" id="UP001177003"/>
    </source>
</evidence>
<dbReference type="CDD" id="cd03784">
    <property type="entry name" value="GT1_Gtf-like"/>
    <property type="match status" value="1"/>
</dbReference>
<keyword evidence="2" id="KW-0808">Transferase</keyword>
<gene>
    <name evidence="3" type="ORF">LSALG_LOCUS34842</name>
</gene>
<evidence type="ECO:0000256" key="1">
    <source>
        <dbReference type="ARBA" id="ARBA00009995"/>
    </source>
</evidence>
<dbReference type="Gene3D" id="3.40.50.2000">
    <property type="entry name" value="Glycogen Phosphorylase B"/>
    <property type="match status" value="2"/>
</dbReference>
<dbReference type="FunFam" id="3.40.50.2000:FF:000040">
    <property type="entry name" value="UDP-glycosyltransferase 76C1"/>
    <property type="match status" value="1"/>
</dbReference>
<dbReference type="InterPro" id="IPR002213">
    <property type="entry name" value="UDP_glucos_trans"/>
</dbReference>
<name>A0AA35ZNU3_LACSI</name>
<evidence type="ECO:0008006" key="5">
    <source>
        <dbReference type="Google" id="ProtNLM"/>
    </source>
</evidence>
<dbReference type="SUPFAM" id="SSF53756">
    <property type="entry name" value="UDP-Glycosyltransferase/glycogen phosphorylase"/>
    <property type="match status" value="1"/>
</dbReference>
<dbReference type="AlphaFoldDB" id="A0AA35ZNU3"/>
<comment type="similarity">
    <text evidence="1">Belongs to the UDP-glycosyltransferase family.</text>
</comment>
<proteinExistence type="inferred from homology"/>
<organism evidence="3 4">
    <name type="scientific">Lactuca saligna</name>
    <name type="common">Willowleaf lettuce</name>
    <dbReference type="NCBI Taxonomy" id="75948"/>
    <lineage>
        <taxon>Eukaryota</taxon>
        <taxon>Viridiplantae</taxon>
        <taxon>Streptophyta</taxon>
        <taxon>Embryophyta</taxon>
        <taxon>Tracheophyta</taxon>
        <taxon>Spermatophyta</taxon>
        <taxon>Magnoliopsida</taxon>
        <taxon>eudicotyledons</taxon>
        <taxon>Gunneridae</taxon>
        <taxon>Pentapetalae</taxon>
        <taxon>asterids</taxon>
        <taxon>campanulids</taxon>
        <taxon>Asterales</taxon>
        <taxon>Asteraceae</taxon>
        <taxon>Cichorioideae</taxon>
        <taxon>Cichorieae</taxon>
        <taxon>Lactucinae</taxon>
        <taxon>Lactuca</taxon>
    </lineage>
</organism>
<dbReference type="EMBL" id="OX465084">
    <property type="protein sequence ID" value="CAI9295926.1"/>
    <property type="molecule type" value="Genomic_DNA"/>
</dbReference>
<dbReference type="Pfam" id="PF00201">
    <property type="entry name" value="UDPGT"/>
    <property type="match status" value="1"/>
</dbReference>
<dbReference type="PANTHER" id="PTHR11926:SF1392">
    <property type="entry name" value="GLYCOSYLTRANSFERASE"/>
    <property type="match status" value="1"/>
</dbReference>
<reference evidence="3" key="1">
    <citation type="submission" date="2023-04" db="EMBL/GenBank/DDBJ databases">
        <authorList>
            <person name="Vijverberg K."/>
            <person name="Xiong W."/>
            <person name="Schranz E."/>
        </authorList>
    </citation>
    <scope>NUCLEOTIDE SEQUENCE</scope>
</reference>
<evidence type="ECO:0000256" key="2">
    <source>
        <dbReference type="ARBA" id="ARBA00022679"/>
    </source>
</evidence>
<evidence type="ECO:0000313" key="3">
    <source>
        <dbReference type="EMBL" id="CAI9295926.1"/>
    </source>
</evidence>